<evidence type="ECO:0000313" key="3">
    <source>
        <dbReference type="Proteomes" id="UP001610563"/>
    </source>
</evidence>
<evidence type="ECO:0000256" key="1">
    <source>
        <dbReference type="SAM" id="MobiDB-lite"/>
    </source>
</evidence>
<proteinExistence type="predicted"/>
<reference evidence="2 3" key="1">
    <citation type="submission" date="2024-07" db="EMBL/GenBank/DDBJ databases">
        <title>Section-level genome sequencing and comparative genomics of Aspergillus sections Usti and Cavernicolus.</title>
        <authorList>
            <consortium name="Lawrence Berkeley National Laboratory"/>
            <person name="Nybo J.L."/>
            <person name="Vesth T.C."/>
            <person name="Theobald S."/>
            <person name="Frisvad J.C."/>
            <person name="Larsen T.O."/>
            <person name="Kjaerboelling I."/>
            <person name="Rothschild-Mancinelli K."/>
            <person name="Lyhne E.K."/>
            <person name="Kogle M.E."/>
            <person name="Barry K."/>
            <person name="Clum A."/>
            <person name="Na H."/>
            <person name="Ledsgaard L."/>
            <person name="Lin J."/>
            <person name="Lipzen A."/>
            <person name="Kuo A."/>
            <person name="Riley R."/>
            <person name="Mondo S."/>
            <person name="Labutti K."/>
            <person name="Haridas S."/>
            <person name="Pangalinan J."/>
            <person name="Salamov A.A."/>
            <person name="Simmons B.A."/>
            <person name="Magnuson J.K."/>
            <person name="Chen J."/>
            <person name="Drula E."/>
            <person name="Henrissat B."/>
            <person name="Wiebenga A."/>
            <person name="Lubbers R.J."/>
            <person name="Gomes A.C."/>
            <person name="Makela M.R."/>
            <person name="Stajich J."/>
            <person name="Grigoriev I.V."/>
            <person name="Mortensen U.H."/>
            <person name="De Vries R.P."/>
            <person name="Baker S.E."/>
            <person name="Andersen M.R."/>
        </authorList>
    </citation>
    <scope>NUCLEOTIDE SEQUENCE [LARGE SCALE GENOMIC DNA]</scope>
    <source>
        <strain evidence="2 3">CBS 209.92</strain>
    </source>
</reference>
<comment type="caution">
    <text evidence="2">The sequence shown here is derived from an EMBL/GenBank/DDBJ whole genome shotgun (WGS) entry which is preliminary data.</text>
</comment>
<protein>
    <submittedName>
        <fullName evidence="2">Uncharacterized protein</fullName>
    </submittedName>
</protein>
<evidence type="ECO:0000313" key="2">
    <source>
        <dbReference type="EMBL" id="KAL2796896.1"/>
    </source>
</evidence>
<organism evidence="2 3">
    <name type="scientific">Aspergillus keveii</name>
    <dbReference type="NCBI Taxonomy" id="714993"/>
    <lineage>
        <taxon>Eukaryota</taxon>
        <taxon>Fungi</taxon>
        <taxon>Dikarya</taxon>
        <taxon>Ascomycota</taxon>
        <taxon>Pezizomycotina</taxon>
        <taxon>Eurotiomycetes</taxon>
        <taxon>Eurotiomycetidae</taxon>
        <taxon>Eurotiales</taxon>
        <taxon>Aspergillaceae</taxon>
        <taxon>Aspergillus</taxon>
        <taxon>Aspergillus subgen. Nidulantes</taxon>
    </lineage>
</organism>
<accession>A0ABR4GCZ7</accession>
<dbReference type="EMBL" id="JBFTWV010000023">
    <property type="protein sequence ID" value="KAL2796896.1"/>
    <property type="molecule type" value="Genomic_DNA"/>
</dbReference>
<feature type="region of interest" description="Disordered" evidence="1">
    <location>
        <begin position="156"/>
        <end position="176"/>
    </location>
</feature>
<feature type="compositionally biased region" description="Polar residues" evidence="1">
    <location>
        <begin position="164"/>
        <end position="176"/>
    </location>
</feature>
<gene>
    <name evidence="2" type="ORF">BJX66DRAFT_125882</name>
</gene>
<sequence length="176" mass="20496">MNPLVAGKFLAKVWKHCMVRRSLSSQIPFNSGKEIGDDIPTAQSITVEVHYIADEAAQCKQYWRQLSQKLFIKLPETTHIVWNMKRFRELTLVTSWLWFRYSHNLVRAKFISQRLNECKHRTLVPRLVKRGIALENSARETLKKFYSDKGVEADIDDPLEMPSDSDSLTLESSWRG</sequence>
<name>A0ABR4GCZ7_9EURO</name>
<keyword evidence="3" id="KW-1185">Reference proteome</keyword>
<dbReference type="Proteomes" id="UP001610563">
    <property type="component" value="Unassembled WGS sequence"/>
</dbReference>